<dbReference type="AlphaFoldDB" id="A0A0M9VP33"/>
<dbReference type="PANTHER" id="PTHR10663">
    <property type="entry name" value="GUANYL-NUCLEOTIDE EXCHANGE FACTOR"/>
    <property type="match status" value="1"/>
</dbReference>
<feature type="region of interest" description="Disordered" evidence="1">
    <location>
        <begin position="19"/>
        <end position="44"/>
    </location>
</feature>
<dbReference type="SMART" id="SM00222">
    <property type="entry name" value="Sec7"/>
    <property type="match status" value="1"/>
</dbReference>
<sequence length="649" mass="74069">MTEPRSGLFGAILAWRNRQPRVEASAEVPEQEDPSVARPPSSEWERASHYMIERDQDGQTPLYTAKQPHMFLQDGMEEELTSKESFGSLDRDVWRAELASEDAGTPPPPSTTTGLPMEPQPGDSPYMFSRKLYQFTKMNLAYQGQTSRLLSVSTSAYLREALASYMQRFHFEEFPIDMALRHFLAMEHLPLESQQIDRVLMAFSERYAACNPSIMDQETAYFLTFSLLLLHTDVFHRSVRPRISKAEYVTLASASHVERVILEYLYDNVSLVEFMFTRNQPVGGDGTSRSPAATREREALYKLISTGRILDLQQQQAAVHERVRFPFSYTSNEFTLPLMHQTGRDAPLMEVTLTIPLARRWRGGHPAAALRRPLLLRILHMGLVRRRESDEDGESRARWKTWGLVLTGSCLLWFKDPATMPRIPPSLSEDDRQTYSFKVDEVMPLAYALCVYDSVTDPMVLRLRTQAHWHEIETQLTHPYVWLDRINYIGSLGSCGLVWDDAVMLPANSTWTVQAYGESLTGPLQTGALGPTESTRDTYKYCVYSAGLSLAQSLMAANRFLTEQRVRHEALVAEHERSVRYAKHLGLLTPLQKSTRDHIQQATMALSHSLRSTQFELAYLSCRMHFLQSQKQVLEAQLQQQGCEIYTPV</sequence>
<keyword evidence="4" id="KW-1185">Reference proteome</keyword>
<dbReference type="InterPro" id="IPR011993">
    <property type="entry name" value="PH-like_dom_sf"/>
</dbReference>
<accession>A0A0M9VP33</accession>
<protein>
    <submittedName>
        <fullName evidence="3">Arf guanyl-nucleotide exchange factor</fullName>
    </submittedName>
</protein>
<dbReference type="STRING" id="77020.A0A0M9VP33"/>
<dbReference type="SUPFAM" id="SSF48425">
    <property type="entry name" value="Sec7 domain"/>
    <property type="match status" value="1"/>
</dbReference>
<dbReference type="Pfam" id="PF01369">
    <property type="entry name" value="Sec7"/>
    <property type="match status" value="1"/>
</dbReference>
<dbReference type="GO" id="GO:0005085">
    <property type="term" value="F:guanyl-nucleotide exchange factor activity"/>
    <property type="evidence" value="ECO:0007669"/>
    <property type="project" value="InterPro"/>
</dbReference>
<name>A0A0M9VP33_9BASI</name>
<dbReference type="RefSeq" id="XP_017991584.1">
    <property type="nucleotide sequence ID" value="XM_018138263.1"/>
</dbReference>
<proteinExistence type="predicted"/>
<gene>
    <name evidence="3" type="ORF">Malapachy_3804</name>
</gene>
<organism evidence="3 4">
    <name type="scientific">Malassezia pachydermatis</name>
    <dbReference type="NCBI Taxonomy" id="77020"/>
    <lineage>
        <taxon>Eukaryota</taxon>
        <taxon>Fungi</taxon>
        <taxon>Dikarya</taxon>
        <taxon>Basidiomycota</taxon>
        <taxon>Ustilaginomycotina</taxon>
        <taxon>Malasseziomycetes</taxon>
        <taxon>Malasseziales</taxon>
        <taxon>Malasseziaceae</taxon>
        <taxon>Malassezia</taxon>
    </lineage>
</organism>
<dbReference type="OrthoDB" id="430364at2759"/>
<dbReference type="Gene3D" id="1.10.1000.11">
    <property type="entry name" value="Arf Nucleotide-binding Site Opener,domain 2"/>
    <property type="match status" value="1"/>
</dbReference>
<dbReference type="GO" id="GO:0032012">
    <property type="term" value="P:regulation of ARF protein signal transduction"/>
    <property type="evidence" value="ECO:0007669"/>
    <property type="project" value="InterPro"/>
</dbReference>
<evidence type="ECO:0000259" key="2">
    <source>
        <dbReference type="PROSITE" id="PS50190"/>
    </source>
</evidence>
<evidence type="ECO:0000313" key="3">
    <source>
        <dbReference type="EMBL" id="KOS13952.1"/>
    </source>
</evidence>
<evidence type="ECO:0000256" key="1">
    <source>
        <dbReference type="SAM" id="MobiDB-lite"/>
    </source>
</evidence>
<dbReference type="GeneID" id="28730139"/>
<evidence type="ECO:0000313" key="4">
    <source>
        <dbReference type="Proteomes" id="UP000037751"/>
    </source>
</evidence>
<dbReference type="InterPro" id="IPR000904">
    <property type="entry name" value="Sec7_dom"/>
</dbReference>
<dbReference type="PROSITE" id="PS50190">
    <property type="entry name" value="SEC7"/>
    <property type="match status" value="1"/>
</dbReference>
<reference evidence="3 4" key="1">
    <citation type="submission" date="2015-07" db="EMBL/GenBank/DDBJ databases">
        <title>Draft Genome Sequence of Malassezia furfur CBS1878 and Malassezia pachydermatis CBS1879.</title>
        <authorList>
            <person name="Triana S."/>
            <person name="Ohm R."/>
            <person name="Gonzalez A."/>
            <person name="DeCock H."/>
            <person name="Restrepo S."/>
            <person name="Celis A."/>
        </authorList>
    </citation>
    <scope>NUCLEOTIDE SEQUENCE [LARGE SCALE GENOMIC DNA]</scope>
    <source>
        <strain evidence="3 4">CBS 1879</strain>
    </source>
</reference>
<dbReference type="Gene3D" id="2.30.29.30">
    <property type="entry name" value="Pleckstrin-homology domain (PH domain)/Phosphotyrosine-binding domain (PTB)"/>
    <property type="match status" value="1"/>
</dbReference>
<dbReference type="InterPro" id="IPR023394">
    <property type="entry name" value="Sec7_C_sf"/>
</dbReference>
<dbReference type="InterPro" id="IPR035999">
    <property type="entry name" value="Sec7_dom_sf"/>
</dbReference>
<dbReference type="VEuPathDB" id="FungiDB:Malapachy_3804"/>
<dbReference type="EMBL" id="LGAV01000004">
    <property type="protein sequence ID" value="KOS13952.1"/>
    <property type="molecule type" value="Genomic_DNA"/>
</dbReference>
<feature type="domain" description="SEC7" evidence="2">
    <location>
        <begin position="142"/>
        <end position="272"/>
    </location>
</feature>
<feature type="region of interest" description="Disordered" evidence="1">
    <location>
        <begin position="99"/>
        <end position="120"/>
    </location>
</feature>
<dbReference type="Proteomes" id="UP000037751">
    <property type="component" value="Unassembled WGS sequence"/>
</dbReference>
<comment type="caution">
    <text evidence="3">The sequence shown here is derived from an EMBL/GenBank/DDBJ whole genome shotgun (WGS) entry which is preliminary data.</text>
</comment>
<dbReference type="PANTHER" id="PTHR10663:SF405">
    <property type="entry name" value="ARF GUANINE NUCLEOTIDE EXCHANGE FACTOR SYT1"/>
    <property type="match status" value="1"/>
</dbReference>